<evidence type="ECO:0000313" key="5">
    <source>
        <dbReference type="EMBL" id="QNN78252.1"/>
    </source>
</evidence>
<dbReference type="SMART" id="SM00342">
    <property type="entry name" value="HTH_ARAC"/>
    <property type="match status" value="1"/>
</dbReference>
<dbReference type="PANTHER" id="PTHR43436">
    <property type="entry name" value="ARAC-FAMILY TRANSCRIPTIONAL REGULATOR"/>
    <property type="match status" value="1"/>
</dbReference>
<evidence type="ECO:0000256" key="2">
    <source>
        <dbReference type="ARBA" id="ARBA00023163"/>
    </source>
</evidence>
<dbReference type="GO" id="GO:0043565">
    <property type="term" value="F:sequence-specific DNA binding"/>
    <property type="evidence" value="ECO:0007669"/>
    <property type="project" value="InterPro"/>
</dbReference>
<dbReference type="PANTHER" id="PTHR43436:SF1">
    <property type="entry name" value="TRANSCRIPTIONAL REGULATORY PROTEIN"/>
    <property type="match status" value="1"/>
</dbReference>
<dbReference type="InterPro" id="IPR009594">
    <property type="entry name" value="Tscrpt_reg_HTH_AraC_N"/>
</dbReference>
<keyword evidence="1" id="KW-0805">Transcription regulation</keyword>
<feature type="domain" description="HTH araC/xylS-type" evidence="4">
    <location>
        <begin position="200"/>
        <end position="298"/>
    </location>
</feature>
<keyword evidence="2" id="KW-0804">Transcription</keyword>
<dbReference type="InterPro" id="IPR009057">
    <property type="entry name" value="Homeodomain-like_sf"/>
</dbReference>
<dbReference type="GeneID" id="81469737"/>
<dbReference type="SUPFAM" id="SSF46689">
    <property type="entry name" value="Homeodomain-like"/>
    <property type="match status" value="2"/>
</dbReference>
<evidence type="ECO:0000256" key="3">
    <source>
        <dbReference type="SAM" id="MobiDB-lite"/>
    </source>
</evidence>
<evidence type="ECO:0000259" key="4">
    <source>
        <dbReference type="PROSITE" id="PS01124"/>
    </source>
</evidence>
<dbReference type="InterPro" id="IPR018060">
    <property type="entry name" value="HTH_AraC"/>
</dbReference>
<dbReference type="GO" id="GO:0003700">
    <property type="term" value="F:DNA-binding transcription factor activity"/>
    <property type="evidence" value="ECO:0007669"/>
    <property type="project" value="InterPro"/>
</dbReference>
<evidence type="ECO:0000256" key="1">
    <source>
        <dbReference type="ARBA" id="ARBA00023015"/>
    </source>
</evidence>
<reference evidence="5 6" key="1">
    <citation type="submission" date="2020-08" db="EMBL/GenBank/DDBJ databases">
        <title>Streptomycin Non-resistant strain, P. mexicana.</title>
        <authorList>
            <person name="Ganesh-Kumar S."/>
            <person name="Zhe T."/>
            <person name="Yu Z."/>
            <person name="Min Y."/>
        </authorList>
    </citation>
    <scope>NUCLEOTIDE SEQUENCE [LARGE SCALE GENOMIC DNA]</scope>
    <source>
        <strain evidence="5 6">GTZY2</strain>
    </source>
</reference>
<dbReference type="Pfam" id="PF12833">
    <property type="entry name" value="HTH_18"/>
    <property type="match status" value="1"/>
</dbReference>
<dbReference type="Gene3D" id="1.10.10.60">
    <property type="entry name" value="Homeodomain-like"/>
    <property type="match status" value="2"/>
</dbReference>
<organism evidence="5 6">
    <name type="scientific">Pseudoxanthomonas mexicana</name>
    <dbReference type="NCBI Taxonomy" id="128785"/>
    <lineage>
        <taxon>Bacteria</taxon>
        <taxon>Pseudomonadati</taxon>
        <taxon>Pseudomonadota</taxon>
        <taxon>Gammaproteobacteria</taxon>
        <taxon>Lysobacterales</taxon>
        <taxon>Lysobacteraceae</taxon>
        <taxon>Pseudoxanthomonas</taxon>
    </lineage>
</organism>
<sequence length="339" mass="37108">MPDNTPAHEACLRELAGLIERSTGEDGLHTTTIPALHFSRLSAPMPLPARGVQEAALCLIVQGAKRAILADEVYDYDASRFVVASVDLPVTAQVTQAAPDAPYLCLVLKLSPSTIAELVTEAESARAPLPPPSRGLCLAPSSVELLEAAIRLVKLLDAPQDIPLLAPLVEREILYRVLCSPQGAMLRHIGIADSQGQRVAKAIHWLRQHYAQPLRIDHIAREVHMSPSALHHHFKAVTAMSPLQYQKQLRLQEARRLMLSEVMDAASAGHRVGYESPSQFSREYSRMFGAPPLRDVERMRNPGQHESRPEPSVSRPVGDVAAGLRPGAQSPWLPAEERP</sequence>
<proteinExistence type="predicted"/>
<dbReference type="PROSITE" id="PS01124">
    <property type="entry name" value="HTH_ARAC_FAMILY_2"/>
    <property type="match status" value="1"/>
</dbReference>
<dbReference type="EMBL" id="CP060731">
    <property type="protein sequence ID" value="QNN78252.1"/>
    <property type="molecule type" value="Genomic_DNA"/>
</dbReference>
<name>A0A7G9TDS7_PSEMX</name>
<gene>
    <name evidence="5" type="ORF">IAE60_02090</name>
</gene>
<dbReference type="RefSeq" id="WP_187573677.1">
    <property type="nucleotide sequence ID" value="NZ_CP060731.1"/>
</dbReference>
<dbReference type="Proteomes" id="UP000515838">
    <property type="component" value="Chromosome"/>
</dbReference>
<protein>
    <submittedName>
        <fullName evidence="5">AraC family transcriptional regulator</fullName>
    </submittedName>
</protein>
<dbReference type="Pfam" id="PF06719">
    <property type="entry name" value="AraC_N"/>
    <property type="match status" value="1"/>
</dbReference>
<dbReference type="AlphaFoldDB" id="A0A7G9TDS7"/>
<accession>A0A7G9TDS7</accession>
<feature type="region of interest" description="Disordered" evidence="3">
    <location>
        <begin position="291"/>
        <end position="339"/>
    </location>
</feature>
<feature type="compositionally biased region" description="Basic and acidic residues" evidence="3">
    <location>
        <begin position="294"/>
        <end position="309"/>
    </location>
</feature>
<evidence type="ECO:0000313" key="6">
    <source>
        <dbReference type="Proteomes" id="UP000515838"/>
    </source>
</evidence>